<evidence type="ECO:0000259" key="3">
    <source>
        <dbReference type="Pfam" id="PF02538"/>
    </source>
</evidence>
<accession>A0A6M1T038</accession>
<dbReference type="GO" id="GO:0006749">
    <property type="term" value="P:glutathione metabolic process"/>
    <property type="evidence" value="ECO:0007669"/>
    <property type="project" value="TreeGrafter"/>
</dbReference>
<dbReference type="Proteomes" id="UP000473278">
    <property type="component" value="Unassembled WGS sequence"/>
</dbReference>
<evidence type="ECO:0000256" key="1">
    <source>
        <dbReference type="ARBA" id="ARBA00010403"/>
    </source>
</evidence>
<gene>
    <name evidence="6" type="ORF">G3570_15420</name>
</gene>
<evidence type="ECO:0000259" key="4">
    <source>
        <dbReference type="Pfam" id="PF05378"/>
    </source>
</evidence>
<organism evidence="6 7">
    <name type="scientific">Halalkalibaculum roseum</name>
    <dbReference type="NCBI Taxonomy" id="2709311"/>
    <lineage>
        <taxon>Bacteria</taxon>
        <taxon>Pseudomonadati</taxon>
        <taxon>Balneolota</taxon>
        <taxon>Balneolia</taxon>
        <taxon>Balneolales</taxon>
        <taxon>Balneolaceae</taxon>
        <taxon>Halalkalibaculum</taxon>
    </lineage>
</organism>
<dbReference type="Pfam" id="PF02538">
    <property type="entry name" value="Hydantoinase_B"/>
    <property type="match status" value="1"/>
</dbReference>
<proteinExistence type="inferred from homology"/>
<feature type="domain" description="Hydantoinase/oxoprolinase N-terminal" evidence="4">
    <location>
        <begin position="107"/>
        <end position="255"/>
    </location>
</feature>
<dbReference type="InterPro" id="IPR002821">
    <property type="entry name" value="Hydantoinase_A"/>
</dbReference>
<dbReference type="AlphaFoldDB" id="A0A6M1T038"/>
<feature type="domain" description="Hydantoinase A/oxoprolinase" evidence="2">
    <location>
        <begin position="276"/>
        <end position="552"/>
    </location>
</feature>
<name>A0A6M1T038_9BACT</name>
<dbReference type="GO" id="GO:0017168">
    <property type="term" value="F:5-oxoprolinase (ATP-hydrolyzing) activity"/>
    <property type="evidence" value="ECO:0007669"/>
    <property type="project" value="TreeGrafter"/>
</dbReference>
<dbReference type="InterPro" id="IPR049517">
    <property type="entry name" value="ACX-like_C"/>
</dbReference>
<comment type="caution">
    <text evidence="6">The sequence shown here is derived from an EMBL/GenBank/DDBJ whole genome shotgun (WGS) entry which is preliminary data.</text>
</comment>
<keyword evidence="7" id="KW-1185">Reference proteome</keyword>
<dbReference type="Pfam" id="PF05378">
    <property type="entry name" value="Hydant_A_N"/>
    <property type="match status" value="2"/>
</dbReference>
<dbReference type="Pfam" id="PF01968">
    <property type="entry name" value="Hydantoinase_A"/>
    <property type="match status" value="1"/>
</dbReference>
<evidence type="ECO:0000259" key="2">
    <source>
        <dbReference type="Pfam" id="PF01968"/>
    </source>
</evidence>
<protein>
    <submittedName>
        <fullName evidence="6">5-oxoprolinase</fullName>
    </submittedName>
</protein>
<evidence type="ECO:0000259" key="5">
    <source>
        <dbReference type="Pfam" id="PF19278"/>
    </source>
</evidence>
<dbReference type="InterPro" id="IPR045079">
    <property type="entry name" value="Oxoprolinase-like"/>
</dbReference>
<feature type="domain" description="Acetophenone carboxylase-like C-terminal" evidence="5">
    <location>
        <begin position="570"/>
        <end position="729"/>
    </location>
</feature>
<dbReference type="RefSeq" id="WP_165143771.1">
    <property type="nucleotide sequence ID" value="NZ_JAALLT010000005.1"/>
</dbReference>
<comment type="similarity">
    <text evidence="1">Belongs to the oxoprolinase family.</text>
</comment>
<dbReference type="PANTHER" id="PTHR11365">
    <property type="entry name" value="5-OXOPROLINASE RELATED"/>
    <property type="match status" value="1"/>
</dbReference>
<feature type="domain" description="Hydantoinase B/oxoprolinase" evidence="3">
    <location>
        <begin position="754"/>
        <end position="1261"/>
    </location>
</feature>
<dbReference type="PANTHER" id="PTHR11365:SF23">
    <property type="entry name" value="HYPOTHETICAL 5-OXOPROLINASE (EUROFUNG)-RELATED"/>
    <property type="match status" value="1"/>
</dbReference>
<feature type="domain" description="Hydantoinase/oxoprolinase N-terminal" evidence="4">
    <location>
        <begin position="8"/>
        <end position="48"/>
    </location>
</feature>
<dbReference type="EMBL" id="JAALLT010000005">
    <property type="protein sequence ID" value="NGP78038.1"/>
    <property type="molecule type" value="Genomic_DNA"/>
</dbReference>
<evidence type="ECO:0000313" key="6">
    <source>
        <dbReference type="EMBL" id="NGP78038.1"/>
    </source>
</evidence>
<dbReference type="InterPro" id="IPR003692">
    <property type="entry name" value="Hydantoinase_B"/>
</dbReference>
<dbReference type="InterPro" id="IPR008040">
    <property type="entry name" value="Hydant_A_N"/>
</dbReference>
<reference evidence="6 7" key="1">
    <citation type="submission" date="2020-02" db="EMBL/GenBank/DDBJ databases">
        <title>Balneolaceae bacterium YR4-1, complete genome.</title>
        <authorList>
            <person name="Li Y."/>
            <person name="Wu S."/>
        </authorList>
    </citation>
    <scope>NUCLEOTIDE SEQUENCE [LARGE SCALE GENOMIC DNA]</scope>
    <source>
        <strain evidence="6 7">YR4-1</strain>
    </source>
</reference>
<dbReference type="Pfam" id="PF19278">
    <property type="entry name" value="Hydant_A_C"/>
    <property type="match status" value="1"/>
</dbReference>
<dbReference type="GO" id="GO:0005829">
    <property type="term" value="C:cytosol"/>
    <property type="evidence" value="ECO:0007669"/>
    <property type="project" value="TreeGrafter"/>
</dbReference>
<evidence type="ECO:0000313" key="7">
    <source>
        <dbReference type="Proteomes" id="UP000473278"/>
    </source>
</evidence>
<sequence>MVSNGWNIWIDTGGTFTDCIGIDPDGVMHKAKVLSSSSLRGSVVKSLKANRYIIEQDWEAPSRFIEGFQLNLLGITHPKCLVTSFDAQNNTLEIDTYLEDLEEAERISFEVISPYEAPILGCRLLTKTAPDEDLPPMSIRLATTKGTNALLENKTAPTMLLINEGFGDLLIIGDQKRQDLFAKNVIKPDLLYNEVCELSCRISANGEILKDFQPGNQDEIITKFLKEPYAAFAVCLMNSYQNQTHEQELRKYLEDLGASFISVSSDLSPVIKILPRAQTTVVNASLSPVLKKYLDSVKSGIGRSSLHVMTSAGGLINADNFEPKDSLLSGPAGGVVGASSIGRNNGFQKVISFDMGGTSTDVARFDHDFDYVFEHKVGHAKLNAPALSIETVAAGGGSICSYDGNKLTVGPDSAGAYPGPACYGAGGPLSLTDINLLLGRLDEANFGIPIALEQSEVKFKQLLENIAETSGENPDRKEILEGFLQIANERMANAIRKVSMRKGYDPSEYALVGFGGAGAQHVCAIADELDINNILIPSHAGLLSAYGLGTSVIEQFAEKQVLENLSELESKLDSYFKSLTEEAKMALQEKEDVRQSQIHVRKELAFMRLKGQDSTIKIDYSENTDLKTAFKEAYKNRYGHWIEGSKIEVESIRAVASTRPSEDEFQLADYTQKNTGPVRTKPIQFHGQTLDTPVYIRNQVATGVRVEGPALILDPYSTIVIEPGWNASVKDDGTLLLSSSTNNELIRKQSQSQSVALELFTNRFTSIAEEMGEMLKRTARSVNVKERMDFSCALLNREGELVVNAPHIPVHLGALGLCIRRLSESISMQQGDVIVTNHPAYGGSHLPDVTVVTPIFSASKQLLGYAASRAHHAEIGGTRPGSMPPSARTLSEEGVVIPPMYLVRAGVPQWDSIRERLTNAIYPTRAIEENMADLQAAVAANHRGAESLRTLAERYGEDTVTSYMAAIKNEAAIKCRQMLKKIPDSTSDSLEYLDDGSTLKAVIKKEGEQLEIDFSGTEKNHPGNLNATPAIVNSVIMYVLRLLIDEPLPLNEGLLDPITIRLPECMLNPKFSEDPADCPAVVGGNTETSQRLVDLLLKPFNELACSQGTMNNVLFGNEQFGYYETIGGGTGAGPGFHGTDAVHHHMTNTAGTDPEILEHRYPVRLEKYAVRKESGGVGEYRGGNGIERELTFLESVSLSVLTQHRVEVPYGLKGGKPGAAGKQWVIRKDGSRLALSSISGEELEAGDRFIIQTPGGGGYGEKANGN</sequence>